<dbReference type="Proteomes" id="UP000177418">
    <property type="component" value="Unassembled WGS sequence"/>
</dbReference>
<evidence type="ECO:0000313" key="2">
    <source>
        <dbReference type="EMBL" id="OGK55343.1"/>
    </source>
</evidence>
<name>A0A1F7JIA2_9BACT</name>
<evidence type="ECO:0000256" key="1">
    <source>
        <dbReference type="SAM" id="Phobius"/>
    </source>
</evidence>
<protein>
    <recommendedName>
        <fullName evidence="4">Fimbrial assembly protein</fullName>
    </recommendedName>
</protein>
<accession>A0A1F7JIA2</accession>
<dbReference type="InterPro" id="IPR052534">
    <property type="entry name" value="Extracell_DNA_Util/SecSys_Comp"/>
</dbReference>
<reference evidence="2 3" key="1">
    <citation type="journal article" date="2016" name="Nat. Commun.">
        <title>Thousands of microbial genomes shed light on interconnected biogeochemical processes in an aquifer system.</title>
        <authorList>
            <person name="Anantharaman K."/>
            <person name="Brown C.T."/>
            <person name="Hug L.A."/>
            <person name="Sharon I."/>
            <person name="Castelle C.J."/>
            <person name="Probst A.J."/>
            <person name="Thomas B.C."/>
            <person name="Singh A."/>
            <person name="Wilkins M.J."/>
            <person name="Karaoz U."/>
            <person name="Brodie E.L."/>
            <person name="Williams K.H."/>
            <person name="Hubbard S.S."/>
            <person name="Banfield J.F."/>
        </authorList>
    </citation>
    <scope>NUCLEOTIDE SEQUENCE [LARGE SCALE GENOMIC DNA]</scope>
</reference>
<dbReference type="PANTHER" id="PTHR40278">
    <property type="entry name" value="DNA UTILIZATION PROTEIN HOFN"/>
    <property type="match status" value="1"/>
</dbReference>
<keyword evidence="1" id="KW-0812">Transmembrane</keyword>
<keyword evidence="1" id="KW-1133">Transmembrane helix</keyword>
<proteinExistence type="predicted"/>
<sequence>MKKYRINLVTKKKEDFVDKLVYFALHYLRYIIVLTQIVVIGVFFFRFQVDQEIIDLKENIAQKEEIFNVTTSLITEAKEVNKKITDTKSVLNRQLKFSHSFDYLLSTIPEEIVLKKMNLDDKHITIDGLATNINIIKIFIEKVKYDKQFKSIVLSTIKRESSGLSFAINIDI</sequence>
<dbReference type="Pfam" id="PF05137">
    <property type="entry name" value="PilN"/>
    <property type="match status" value="1"/>
</dbReference>
<organism evidence="2 3">
    <name type="scientific">Candidatus Roizmanbacteria bacterium RIFCSPLOWO2_02_FULL_36_11</name>
    <dbReference type="NCBI Taxonomy" id="1802071"/>
    <lineage>
        <taxon>Bacteria</taxon>
        <taxon>Candidatus Roizmaniibacteriota</taxon>
    </lineage>
</organism>
<evidence type="ECO:0008006" key="4">
    <source>
        <dbReference type="Google" id="ProtNLM"/>
    </source>
</evidence>
<comment type="caution">
    <text evidence="2">The sequence shown here is derived from an EMBL/GenBank/DDBJ whole genome shotgun (WGS) entry which is preliminary data.</text>
</comment>
<evidence type="ECO:0000313" key="3">
    <source>
        <dbReference type="Proteomes" id="UP000177418"/>
    </source>
</evidence>
<dbReference type="EMBL" id="MGAV01000007">
    <property type="protein sequence ID" value="OGK55343.1"/>
    <property type="molecule type" value="Genomic_DNA"/>
</dbReference>
<dbReference type="PANTHER" id="PTHR40278:SF1">
    <property type="entry name" value="DNA UTILIZATION PROTEIN HOFN"/>
    <property type="match status" value="1"/>
</dbReference>
<dbReference type="InterPro" id="IPR007813">
    <property type="entry name" value="PilN"/>
</dbReference>
<feature type="transmembrane region" description="Helical" evidence="1">
    <location>
        <begin position="20"/>
        <end position="45"/>
    </location>
</feature>
<dbReference type="AlphaFoldDB" id="A0A1F7JIA2"/>
<gene>
    <name evidence="2" type="ORF">A3H78_04560</name>
</gene>
<keyword evidence="1" id="KW-0472">Membrane</keyword>